<dbReference type="Pfam" id="PF13765">
    <property type="entry name" value="PRY"/>
    <property type="match status" value="1"/>
</dbReference>
<protein>
    <submittedName>
        <fullName evidence="8">Tripartite motif-containing protein 35</fullName>
    </submittedName>
</protein>
<dbReference type="Gene3D" id="3.30.160.60">
    <property type="entry name" value="Classic Zinc Finger"/>
    <property type="match status" value="1"/>
</dbReference>
<gene>
    <name evidence="8" type="ORF">DPX16_13616</name>
</gene>
<dbReference type="PROSITE" id="PS00518">
    <property type="entry name" value="ZF_RING_1"/>
    <property type="match status" value="1"/>
</dbReference>
<reference evidence="8 9" key="1">
    <citation type="submission" date="2018-10" db="EMBL/GenBank/DDBJ databases">
        <title>Genome assembly for a Yunnan-Guizhou Plateau 3E fish, Anabarilius grahami (Regan), and its evolutionary and genetic applications.</title>
        <authorList>
            <person name="Jiang W."/>
        </authorList>
    </citation>
    <scope>NUCLEOTIDE SEQUENCE [LARGE SCALE GENOMIC DNA]</scope>
    <source>
        <strain evidence="8">AG-KIZ</strain>
        <tissue evidence="8">Muscle</tissue>
    </source>
</reference>
<keyword evidence="2 4" id="KW-0863">Zinc-finger</keyword>
<dbReference type="InterPro" id="IPR017907">
    <property type="entry name" value="Znf_RING_CS"/>
</dbReference>
<evidence type="ECO:0000259" key="7">
    <source>
        <dbReference type="PROSITE" id="PS50119"/>
    </source>
</evidence>
<feature type="coiled-coil region" evidence="5">
    <location>
        <begin position="131"/>
        <end position="158"/>
    </location>
</feature>
<dbReference type="PROSITE" id="PS50089">
    <property type="entry name" value="ZF_RING_2"/>
    <property type="match status" value="1"/>
</dbReference>
<keyword evidence="5" id="KW-0175">Coiled coil</keyword>
<keyword evidence="9" id="KW-1185">Reference proteome</keyword>
<dbReference type="InterPro" id="IPR013320">
    <property type="entry name" value="ConA-like_dom_sf"/>
</dbReference>
<evidence type="ECO:0000256" key="5">
    <source>
        <dbReference type="SAM" id="Coils"/>
    </source>
</evidence>
<dbReference type="SUPFAM" id="SSF49899">
    <property type="entry name" value="Concanavalin A-like lectins/glucanases"/>
    <property type="match status" value="1"/>
</dbReference>
<dbReference type="SMART" id="SM00184">
    <property type="entry name" value="RING"/>
    <property type="match status" value="1"/>
</dbReference>
<dbReference type="SMART" id="SM00336">
    <property type="entry name" value="BBOX"/>
    <property type="match status" value="1"/>
</dbReference>
<dbReference type="InterPro" id="IPR043136">
    <property type="entry name" value="B30.2/SPRY_sf"/>
</dbReference>
<dbReference type="SMART" id="SM00589">
    <property type="entry name" value="PRY"/>
    <property type="match status" value="1"/>
</dbReference>
<evidence type="ECO:0000256" key="4">
    <source>
        <dbReference type="PROSITE-ProRule" id="PRU00024"/>
    </source>
</evidence>
<dbReference type="EMBL" id="RJVU01062584">
    <property type="protein sequence ID" value="ROJ29172.1"/>
    <property type="molecule type" value="Genomic_DNA"/>
</dbReference>
<evidence type="ECO:0000259" key="6">
    <source>
        <dbReference type="PROSITE" id="PS50089"/>
    </source>
</evidence>
<dbReference type="CDD" id="cd19800">
    <property type="entry name" value="Bbox2_xNF7-like"/>
    <property type="match status" value="1"/>
</dbReference>
<keyword evidence="1" id="KW-0479">Metal-binding</keyword>
<dbReference type="InterPro" id="IPR050143">
    <property type="entry name" value="TRIM/RBCC"/>
</dbReference>
<comment type="caution">
    <text evidence="8">The sequence shown here is derived from an EMBL/GenBank/DDBJ whole genome shotgun (WGS) entry which is preliminary data.</text>
</comment>
<feature type="domain" description="B box-type" evidence="7">
    <location>
        <begin position="82"/>
        <end position="123"/>
    </location>
</feature>
<evidence type="ECO:0000256" key="1">
    <source>
        <dbReference type="ARBA" id="ARBA00022723"/>
    </source>
</evidence>
<evidence type="ECO:0000313" key="9">
    <source>
        <dbReference type="Proteomes" id="UP000281406"/>
    </source>
</evidence>
<dbReference type="GO" id="GO:0008270">
    <property type="term" value="F:zinc ion binding"/>
    <property type="evidence" value="ECO:0007669"/>
    <property type="project" value="UniProtKB-KW"/>
</dbReference>
<sequence length="399" mass="45447">MASVKTVSVEDLACPVCCEIFSFPVILSCSHSICKECLQQFWKTKKVRQCPVCRRRSSRGEPLCNLVLKNLCESFKAESPSGSEVICSLHNENLKLFCLEDEQPVCVVCRDSEKHTNHRFRPINEVALSYKEELKTALKSLREKLKHSKKIKAEFDNKVQHIKTQSKLTEQQIKEEFKKLHQFLKDEEEATITALRKEEEQKSQMMKEKLEEMNRQISALSDTIKDIEEKMNASDASFLHNFSVTMERTRISQQDPQMLAGALINTPNYFGNCAFRVQVKIQEILHNAPVILDPNTAHPHLTLSDDLTSLTYLRALDDPDAFAFIPCVLGSEGFNSGTHCWDVETRPRAGLETRCPAFGVYASCPKLFLGRLVGPYAFVYGSCPCRQNQRQMVNSNYVP</sequence>
<evidence type="ECO:0000256" key="2">
    <source>
        <dbReference type="ARBA" id="ARBA00022771"/>
    </source>
</evidence>
<organism evidence="8 9">
    <name type="scientific">Anabarilius grahami</name>
    <name type="common">Kanglang fish</name>
    <name type="synonym">Barilius grahami</name>
    <dbReference type="NCBI Taxonomy" id="495550"/>
    <lineage>
        <taxon>Eukaryota</taxon>
        <taxon>Metazoa</taxon>
        <taxon>Chordata</taxon>
        <taxon>Craniata</taxon>
        <taxon>Vertebrata</taxon>
        <taxon>Euteleostomi</taxon>
        <taxon>Actinopterygii</taxon>
        <taxon>Neopterygii</taxon>
        <taxon>Teleostei</taxon>
        <taxon>Ostariophysi</taxon>
        <taxon>Cypriniformes</taxon>
        <taxon>Xenocyprididae</taxon>
        <taxon>Xenocypridinae</taxon>
        <taxon>Xenocypridinae incertae sedis</taxon>
        <taxon>Anabarilius</taxon>
    </lineage>
</organism>
<dbReference type="Pfam" id="PF13445">
    <property type="entry name" value="zf-RING_UBOX"/>
    <property type="match status" value="1"/>
</dbReference>
<dbReference type="PANTHER" id="PTHR24103">
    <property type="entry name" value="E3 UBIQUITIN-PROTEIN LIGASE TRIM"/>
    <property type="match status" value="1"/>
</dbReference>
<accession>A0A3N0XRL6</accession>
<name>A0A3N0XRL6_ANAGA</name>
<dbReference type="InterPro" id="IPR027370">
    <property type="entry name" value="Znf-RING_euk"/>
</dbReference>
<feature type="coiled-coil region" evidence="5">
    <location>
        <begin position="192"/>
        <end position="230"/>
    </location>
</feature>
<dbReference type="InterPro" id="IPR006574">
    <property type="entry name" value="PRY"/>
</dbReference>
<feature type="domain" description="RING-type" evidence="6">
    <location>
        <begin position="14"/>
        <end position="54"/>
    </location>
</feature>
<dbReference type="InterPro" id="IPR000315">
    <property type="entry name" value="Znf_B-box"/>
</dbReference>
<dbReference type="SUPFAM" id="SSF57845">
    <property type="entry name" value="B-box zinc-binding domain"/>
    <property type="match status" value="1"/>
</dbReference>
<dbReference type="Gene3D" id="2.60.120.920">
    <property type="match status" value="1"/>
</dbReference>
<proteinExistence type="predicted"/>
<dbReference type="Proteomes" id="UP000281406">
    <property type="component" value="Unassembled WGS sequence"/>
</dbReference>
<dbReference type="SUPFAM" id="SSF57850">
    <property type="entry name" value="RING/U-box"/>
    <property type="match status" value="1"/>
</dbReference>
<dbReference type="Pfam" id="PF00643">
    <property type="entry name" value="zf-B_box"/>
    <property type="match status" value="1"/>
</dbReference>
<dbReference type="AlphaFoldDB" id="A0A3N0XRL6"/>
<dbReference type="InterPro" id="IPR013083">
    <property type="entry name" value="Znf_RING/FYVE/PHD"/>
</dbReference>
<dbReference type="OrthoDB" id="654191at2759"/>
<dbReference type="Gene3D" id="3.30.40.10">
    <property type="entry name" value="Zinc/RING finger domain, C3HC4 (zinc finger)"/>
    <property type="match status" value="1"/>
</dbReference>
<dbReference type="InterPro" id="IPR001841">
    <property type="entry name" value="Znf_RING"/>
</dbReference>
<evidence type="ECO:0000313" key="8">
    <source>
        <dbReference type="EMBL" id="ROJ29172.1"/>
    </source>
</evidence>
<evidence type="ECO:0000256" key="3">
    <source>
        <dbReference type="ARBA" id="ARBA00022833"/>
    </source>
</evidence>
<dbReference type="PROSITE" id="PS50119">
    <property type="entry name" value="ZF_BBOX"/>
    <property type="match status" value="1"/>
</dbReference>
<keyword evidence="3" id="KW-0862">Zinc</keyword>